<dbReference type="PANTHER" id="PTHR13096">
    <property type="entry name" value="MINA53 MYC INDUCED NUCLEAR ANTIGEN"/>
    <property type="match status" value="1"/>
</dbReference>
<dbReference type="GO" id="GO:0016706">
    <property type="term" value="F:2-oxoglutarate-dependent dioxygenase activity"/>
    <property type="evidence" value="ECO:0007669"/>
    <property type="project" value="TreeGrafter"/>
</dbReference>
<dbReference type="InterPro" id="IPR003347">
    <property type="entry name" value="JmjC_dom"/>
</dbReference>
<sequence>MSVLGETSIERFLSDYWQKKPLIIRNAFPGIESPVSVDELAGLACEEAVESRLVFETENDKPWQLHNGPFEETYLQSLPDRDWTLLVQGLDHWVPEAAELLEHFRFVPNWRLDDIMASFAPVGGSVGPHFDRYDVFLLQTIGQRRWKIGGVHDNTSPRVEGTPLHILADFETQEEAVLNPGDMLYLPPGVAHWGIAEDDCMTLSIGFRTPSHADVVTGVADSVADSPALDRQLEDPAPALQDNPGRISDSQIKELQSILEKALQNPDTIASWFGQAMTEPSHEGIVEPPEDPMDATTLQELVAEGNPLVWNEGSRFSFYDLPDDGGRLLFVDGQRFRLTGNATGIAAVLCAGRHPDMGALTDYMRESALADLVVSLVNQGSLYPEDDEGEGEEDDEA</sequence>
<dbReference type="PROSITE" id="PS51184">
    <property type="entry name" value="JMJC"/>
    <property type="match status" value="1"/>
</dbReference>
<dbReference type="EMBL" id="WMEX01000004">
    <property type="protein sequence ID" value="MYL26874.1"/>
    <property type="molecule type" value="Genomic_DNA"/>
</dbReference>
<protein>
    <submittedName>
        <fullName evidence="7">Cupin domain-containing protein</fullName>
    </submittedName>
</protein>
<dbReference type="RefSeq" id="WP_160898818.1">
    <property type="nucleotide sequence ID" value="NZ_WMEX01000004.1"/>
</dbReference>
<dbReference type="SMART" id="SM00558">
    <property type="entry name" value="JmjC"/>
    <property type="match status" value="1"/>
</dbReference>
<reference evidence="7 8" key="1">
    <citation type="submission" date="2019-11" db="EMBL/GenBank/DDBJ databases">
        <title>Genome sequences of 17 halophilic strains isolated from different environments.</title>
        <authorList>
            <person name="Furrow R.E."/>
        </authorList>
    </citation>
    <scope>NUCLEOTIDE SEQUENCE [LARGE SCALE GENOMIC DNA]</scope>
    <source>
        <strain evidence="7 8">22507_15_FS</strain>
    </source>
</reference>
<keyword evidence="2" id="KW-0479">Metal-binding</keyword>
<dbReference type="Pfam" id="PF08007">
    <property type="entry name" value="JmjC_2"/>
    <property type="match status" value="1"/>
</dbReference>
<keyword evidence="8" id="KW-1185">Reference proteome</keyword>
<dbReference type="Pfam" id="PF20514">
    <property type="entry name" value="WHD_ROXA"/>
    <property type="match status" value="1"/>
</dbReference>
<keyword evidence="3" id="KW-0223">Dioxygenase</keyword>
<gene>
    <name evidence="7" type="ORF">GLW01_08705</name>
</gene>
<comment type="cofactor">
    <cofactor evidence="1">
        <name>Fe(2+)</name>
        <dbReference type="ChEBI" id="CHEBI:29033"/>
    </cofactor>
</comment>
<evidence type="ECO:0000256" key="2">
    <source>
        <dbReference type="ARBA" id="ARBA00022723"/>
    </source>
</evidence>
<dbReference type="OrthoDB" id="9764016at2"/>
<dbReference type="Gene3D" id="2.60.120.650">
    <property type="entry name" value="Cupin"/>
    <property type="match status" value="1"/>
</dbReference>
<evidence type="ECO:0000256" key="3">
    <source>
        <dbReference type="ARBA" id="ARBA00022964"/>
    </source>
</evidence>
<evidence type="ECO:0000259" key="6">
    <source>
        <dbReference type="PROSITE" id="PS51184"/>
    </source>
</evidence>
<dbReference type="InterPro" id="IPR046799">
    <property type="entry name" value="ROXA-like_wH"/>
</dbReference>
<evidence type="ECO:0000256" key="5">
    <source>
        <dbReference type="ARBA" id="ARBA00023004"/>
    </source>
</evidence>
<dbReference type="Proteomes" id="UP000460751">
    <property type="component" value="Unassembled WGS sequence"/>
</dbReference>
<keyword evidence="5" id="KW-0408">Iron</keyword>
<feature type="domain" description="JmjC" evidence="6">
    <location>
        <begin position="96"/>
        <end position="224"/>
    </location>
</feature>
<proteinExistence type="predicted"/>
<name>A0A9X4YBW2_9GAMM</name>
<evidence type="ECO:0000313" key="7">
    <source>
        <dbReference type="EMBL" id="MYL26874.1"/>
    </source>
</evidence>
<accession>A0A9X4YBW2</accession>
<comment type="caution">
    <text evidence="7">The sequence shown here is derived from an EMBL/GenBank/DDBJ whole genome shotgun (WGS) entry which is preliminary data.</text>
</comment>
<keyword evidence="4" id="KW-0560">Oxidoreductase</keyword>
<dbReference type="PANTHER" id="PTHR13096:SF8">
    <property type="entry name" value="RIBOSOMAL OXYGENASE 1"/>
    <property type="match status" value="1"/>
</dbReference>
<dbReference type="InterPro" id="IPR039994">
    <property type="entry name" value="NO66-like"/>
</dbReference>
<dbReference type="SUPFAM" id="SSF51197">
    <property type="entry name" value="Clavaminate synthase-like"/>
    <property type="match status" value="1"/>
</dbReference>
<evidence type="ECO:0000256" key="1">
    <source>
        <dbReference type="ARBA" id="ARBA00001954"/>
    </source>
</evidence>
<evidence type="ECO:0000256" key="4">
    <source>
        <dbReference type="ARBA" id="ARBA00023002"/>
    </source>
</evidence>
<dbReference type="AlphaFoldDB" id="A0A9X4YBW2"/>
<evidence type="ECO:0000313" key="8">
    <source>
        <dbReference type="Proteomes" id="UP000460751"/>
    </source>
</evidence>
<organism evidence="7 8">
    <name type="scientific">Vreelandella halophila</name>
    <dbReference type="NCBI Taxonomy" id="86177"/>
    <lineage>
        <taxon>Bacteria</taxon>
        <taxon>Pseudomonadati</taxon>
        <taxon>Pseudomonadota</taxon>
        <taxon>Gammaproteobacteria</taxon>
        <taxon>Oceanospirillales</taxon>
        <taxon>Halomonadaceae</taxon>
        <taxon>Vreelandella</taxon>
    </lineage>
</organism>
<dbReference type="GO" id="GO:0046872">
    <property type="term" value="F:metal ion binding"/>
    <property type="evidence" value="ECO:0007669"/>
    <property type="project" value="UniProtKB-KW"/>
</dbReference>
<dbReference type="Gene3D" id="3.40.366.30">
    <property type="entry name" value="50S ribosomal protein L16 arginine hydroxylase, Chain A, Domain 2"/>
    <property type="match status" value="1"/>
</dbReference>